<evidence type="ECO:0000313" key="2">
    <source>
        <dbReference type="Proteomes" id="UP000474967"/>
    </source>
</evidence>
<evidence type="ECO:0000313" key="1">
    <source>
        <dbReference type="EMBL" id="NEN04349.1"/>
    </source>
</evidence>
<name>A0A6L9XSF6_9MICO</name>
<comment type="caution">
    <text evidence="1">The sequence shown here is derived from an EMBL/GenBank/DDBJ whole genome shotgun (WGS) entry which is preliminary data.</text>
</comment>
<proteinExistence type="predicted"/>
<protein>
    <submittedName>
        <fullName evidence="1">Uncharacterized protein</fullName>
    </submittedName>
</protein>
<sequence>MREMEPQKRPKKAVAPRHIPQVVVPVPFDEVRDFVRQALKGTSLVDPIAQVATGWVLFEPHLRFTAIDATHSRIELDVVGRVRGAEALLFTRRVGEIDRFFVAIQDELDRRERWRPHPPTDGLSVESTD</sequence>
<dbReference type="Proteomes" id="UP000474967">
    <property type="component" value="Unassembled WGS sequence"/>
</dbReference>
<gene>
    <name evidence="1" type="ORF">G3T36_00545</name>
</gene>
<accession>A0A6L9XSF6</accession>
<keyword evidence="2" id="KW-1185">Reference proteome</keyword>
<dbReference type="EMBL" id="JAAGWY010000001">
    <property type="protein sequence ID" value="NEN04349.1"/>
    <property type="molecule type" value="Genomic_DNA"/>
</dbReference>
<organism evidence="1 2">
    <name type="scientific">Leifsonia tongyongensis</name>
    <dbReference type="NCBI Taxonomy" id="1268043"/>
    <lineage>
        <taxon>Bacteria</taxon>
        <taxon>Bacillati</taxon>
        <taxon>Actinomycetota</taxon>
        <taxon>Actinomycetes</taxon>
        <taxon>Micrococcales</taxon>
        <taxon>Microbacteriaceae</taxon>
        <taxon>Leifsonia</taxon>
    </lineage>
</organism>
<dbReference type="AlphaFoldDB" id="A0A6L9XSF6"/>
<reference evidence="1 2" key="1">
    <citation type="journal article" date="2014" name="J. Microbiol.">
        <title>Diaminobutyricibacter tongyongensis gen. nov., sp. nov. and Homoserinibacter gongjuensis gen. nov., sp. nov. belong to the family Microbacteriaceae.</title>
        <authorList>
            <person name="Kim S.J."/>
            <person name="Ahn J.H."/>
            <person name="Weon H.Y."/>
            <person name="Hamada M."/>
            <person name="Suzuki K."/>
            <person name="Kwon S.W."/>
        </authorList>
    </citation>
    <scope>NUCLEOTIDE SEQUENCE [LARGE SCALE GENOMIC DNA]</scope>
    <source>
        <strain evidence="1 2">NBRC 108724</strain>
    </source>
</reference>